<proteinExistence type="predicted"/>
<dbReference type="EMBL" id="JACGCI010000024">
    <property type="protein sequence ID" value="KAF6756998.1"/>
    <property type="molecule type" value="Genomic_DNA"/>
</dbReference>
<comment type="caution">
    <text evidence="1">The sequence shown here is derived from an EMBL/GenBank/DDBJ whole genome shotgun (WGS) entry which is preliminary data.</text>
</comment>
<protein>
    <submittedName>
        <fullName evidence="1">Uncharacterized protein</fullName>
    </submittedName>
</protein>
<evidence type="ECO:0000313" key="2">
    <source>
        <dbReference type="Proteomes" id="UP000521943"/>
    </source>
</evidence>
<feature type="non-terminal residue" evidence="1">
    <location>
        <position position="204"/>
    </location>
</feature>
<name>A0A8H6I3X0_9AGAR</name>
<evidence type="ECO:0000313" key="1">
    <source>
        <dbReference type="EMBL" id="KAF6756998.1"/>
    </source>
</evidence>
<organism evidence="1 2">
    <name type="scientific">Ephemerocybe angulata</name>
    <dbReference type="NCBI Taxonomy" id="980116"/>
    <lineage>
        <taxon>Eukaryota</taxon>
        <taxon>Fungi</taxon>
        <taxon>Dikarya</taxon>
        <taxon>Basidiomycota</taxon>
        <taxon>Agaricomycotina</taxon>
        <taxon>Agaricomycetes</taxon>
        <taxon>Agaricomycetidae</taxon>
        <taxon>Agaricales</taxon>
        <taxon>Agaricineae</taxon>
        <taxon>Psathyrellaceae</taxon>
        <taxon>Ephemerocybe</taxon>
    </lineage>
</organism>
<dbReference type="OrthoDB" id="3254233at2759"/>
<sequence>MHVKVKEAENRNFVARYLRYNNWGFSTPIRTSKWSEIAKPLPSPPHHVLEDPDVTSTLESHPHLFRIVTPINIDRFEQLLSSHPNRPFVDSVLDGLRNGFWPWASYPTDYPSTHEASTLPPQDETQREFLFKQRDIELEKGRYSEGLRALLPGMKTTPILAVPKDGGSDLRMVTNHSKEPYPQNGMVDKEAMGKVPLDGMRVLG</sequence>
<keyword evidence="2" id="KW-1185">Reference proteome</keyword>
<gene>
    <name evidence="1" type="ORF">DFP72DRAFT_809721</name>
</gene>
<dbReference type="AlphaFoldDB" id="A0A8H6I3X0"/>
<reference evidence="1 2" key="1">
    <citation type="submission" date="2020-07" db="EMBL/GenBank/DDBJ databases">
        <title>Comparative genomics of pyrophilous fungi reveals a link between fire events and developmental genes.</title>
        <authorList>
            <consortium name="DOE Joint Genome Institute"/>
            <person name="Steindorff A.S."/>
            <person name="Carver A."/>
            <person name="Calhoun S."/>
            <person name="Stillman K."/>
            <person name="Liu H."/>
            <person name="Lipzen A."/>
            <person name="Pangilinan J."/>
            <person name="Labutti K."/>
            <person name="Bruns T.D."/>
            <person name="Grigoriev I.V."/>
        </authorList>
    </citation>
    <scope>NUCLEOTIDE SEQUENCE [LARGE SCALE GENOMIC DNA]</scope>
    <source>
        <strain evidence="1 2">CBS 144469</strain>
    </source>
</reference>
<dbReference type="Proteomes" id="UP000521943">
    <property type="component" value="Unassembled WGS sequence"/>
</dbReference>
<accession>A0A8H6I3X0</accession>